<protein>
    <recommendedName>
        <fullName evidence="4">C2H2-type domain-containing protein</fullName>
    </recommendedName>
</protein>
<evidence type="ECO:0008006" key="4">
    <source>
        <dbReference type="Google" id="ProtNLM"/>
    </source>
</evidence>
<evidence type="ECO:0000313" key="2">
    <source>
        <dbReference type="EMBL" id="KAK6954100.1"/>
    </source>
</evidence>
<dbReference type="EMBL" id="JBANMG010000004">
    <property type="protein sequence ID" value="KAK6954100.1"/>
    <property type="molecule type" value="Genomic_DNA"/>
</dbReference>
<evidence type="ECO:0000256" key="1">
    <source>
        <dbReference type="SAM" id="MobiDB-lite"/>
    </source>
</evidence>
<dbReference type="Proteomes" id="UP001369815">
    <property type="component" value="Unassembled WGS sequence"/>
</dbReference>
<dbReference type="AlphaFoldDB" id="A0AAX6MN63"/>
<accession>A0AAX6MN63</accession>
<organism evidence="2 3">
    <name type="scientific">Daldinia eschscholtzii</name>
    <dbReference type="NCBI Taxonomy" id="292717"/>
    <lineage>
        <taxon>Eukaryota</taxon>
        <taxon>Fungi</taxon>
        <taxon>Dikarya</taxon>
        <taxon>Ascomycota</taxon>
        <taxon>Pezizomycotina</taxon>
        <taxon>Sordariomycetes</taxon>
        <taxon>Xylariomycetidae</taxon>
        <taxon>Xylariales</taxon>
        <taxon>Hypoxylaceae</taxon>
        <taxon>Daldinia</taxon>
    </lineage>
</organism>
<sequence length="195" mass="20037">MPSTNSVPVEFLIRLKVKDGALWYVGSDGQELLLQAAPAKDEESSDEESIVNEPTTGAGVPAVAAGTADAADAADAAGAAPAASATGAEAQAVPVPKNITILRGIPRPRNVSISYPNTLNERQLANLAGRSQRTWKCPVCHGRVAGGPSWFRHVAAELTACGFPGCGAEDLGDSSAVAKHVKAAHCTRELTCPVS</sequence>
<comment type="caution">
    <text evidence="2">The sequence shown here is derived from an EMBL/GenBank/DDBJ whole genome shotgun (WGS) entry which is preliminary data.</text>
</comment>
<proteinExistence type="predicted"/>
<feature type="region of interest" description="Disordered" evidence="1">
    <location>
        <begin position="36"/>
        <end position="61"/>
    </location>
</feature>
<name>A0AAX6MN63_9PEZI</name>
<gene>
    <name evidence="2" type="ORF">Daesc_004062</name>
</gene>
<evidence type="ECO:0000313" key="3">
    <source>
        <dbReference type="Proteomes" id="UP001369815"/>
    </source>
</evidence>
<reference evidence="2 3" key="1">
    <citation type="journal article" date="2024" name="Front Chem Biol">
        <title>Unveiling the potential of Daldinia eschscholtzii MFLUCC 19-0629 through bioactivity and bioinformatics studies for enhanced sustainable agriculture production.</title>
        <authorList>
            <person name="Brooks S."/>
            <person name="Weaver J.A."/>
            <person name="Klomchit A."/>
            <person name="Alharthi S.A."/>
            <person name="Onlamun T."/>
            <person name="Nurani R."/>
            <person name="Vong T.K."/>
            <person name="Alberti F."/>
            <person name="Greco C."/>
        </authorList>
    </citation>
    <scope>NUCLEOTIDE SEQUENCE [LARGE SCALE GENOMIC DNA]</scope>
    <source>
        <strain evidence="2">MFLUCC 19-0629</strain>
    </source>
</reference>
<keyword evidence="3" id="KW-1185">Reference proteome</keyword>